<keyword evidence="1" id="KW-0175">Coiled coil</keyword>
<accession>A0ABW3VI34</accession>
<dbReference type="InterPro" id="IPR045522">
    <property type="entry name" value="DUF6474"/>
</dbReference>
<evidence type="ECO:0000256" key="1">
    <source>
        <dbReference type="SAM" id="Coils"/>
    </source>
</evidence>
<dbReference type="RefSeq" id="WP_013672358.1">
    <property type="nucleotide sequence ID" value="NZ_BAABKS010000080.1"/>
</dbReference>
<evidence type="ECO:0000313" key="3">
    <source>
        <dbReference type="Proteomes" id="UP001597182"/>
    </source>
</evidence>
<organism evidence="2 3">
    <name type="scientific">Pseudonocardia benzenivorans</name>
    <dbReference type="NCBI Taxonomy" id="228005"/>
    <lineage>
        <taxon>Bacteria</taxon>
        <taxon>Bacillati</taxon>
        <taxon>Actinomycetota</taxon>
        <taxon>Actinomycetes</taxon>
        <taxon>Pseudonocardiales</taxon>
        <taxon>Pseudonocardiaceae</taxon>
        <taxon>Pseudonocardia</taxon>
    </lineage>
</organism>
<sequence>MALRRRAGSTRAEAKALRKAAKAEAKAAEQAAEQAAMLEKARVKALKKTTDAEVKTAKALAAAEKKTEKAAKKTGRRVGSAQDTAVNAIATATSTAPAKVGRAIAVGKVVAPLLAPYALAAAGAARAQWDEYRARKLGVPADRLGAYTGRGGALHARISRIAEALPELKSDGDAQTTGPGRRFAADTEPRLADLSVAVRAAEQMPTARRRTAFRAVACELDRIEDELLTQLGVRV</sequence>
<dbReference type="Pfam" id="PF20079">
    <property type="entry name" value="DUF6474"/>
    <property type="match status" value="1"/>
</dbReference>
<proteinExistence type="predicted"/>
<gene>
    <name evidence="2" type="ORF">ACFQ34_10690</name>
</gene>
<reference evidence="3" key="1">
    <citation type="journal article" date="2019" name="Int. J. Syst. Evol. Microbiol.">
        <title>The Global Catalogue of Microorganisms (GCM) 10K type strain sequencing project: providing services to taxonomists for standard genome sequencing and annotation.</title>
        <authorList>
            <consortium name="The Broad Institute Genomics Platform"/>
            <consortium name="The Broad Institute Genome Sequencing Center for Infectious Disease"/>
            <person name="Wu L."/>
            <person name="Ma J."/>
        </authorList>
    </citation>
    <scope>NUCLEOTIDE SEQUENCE [LARGE SCALE GENOMIC DNA]</scope>
    <source>
        <strain evidence="3">CCUG 49018</strain>
    </source>
</reference>
<feature type="coiled-coil region" evidence="1">
    <location>
        <begin position="11"/>
        <end position="48"/>
    </location>
</feature>
<keyword evidence="3" id="KW-1185">Reference proteome</keyword>
<dbReference type="EMBL" id="JBHTMB010000080">
    <property type="protein sequence ID" value="MFD1233749.1"/>
    <property type="molecule type" value="Genomic_DNA"/>
</dbReference>
<comment type="caution">
    <text evidence="2">The sequence shown here is derived from an EMBL/GenBank/DDBJ whole genome shotgun (WGS) entry which is preliminary data.</text>
</comment>
<protein>
    <submittedName>
        <fullName evidence="2">DUF6474 family protein</fullName>
    </submittedName>
</protein>
<name>A0ABW3VI34_9PSEU</name>
<evidence type="ECO:0000313" key="2">
    <source>
        <dbReference type="EMBL" id="MFD1233749.1"/>
    </source>
</evidence>
<dbReference type="Proteomes" id="UP001597182">
    <property type="component" value="Unassembled WGS sequence"/>
</dbReference>